<keyword evidence="3 5" id="KW-1133">Transmembrane helix</keyword>
<comment type="subcellular location">
    <subcellularLocation>
        <location evidence="1">Membrane</location>
        <topology evidence="1">Multi-pass membrane protein</topology>
    </subcellularLocation>
</comment>
<dbReference type="RefSeq" id="WP_066606944.1">
    <property type="nucleotide sequence ID" value="NZ_KQ130435.1"/>
</dbReference>
<keyword evidence="2 5" id="KW-0812">Transmembrane</keyword>
<proteinExistence type="predicted"/>
<reference evidence="7 8" key="1">
    <citation type="journal article" date="2015" name="G3 (Bethesda)">
        <title>Insights into Ongoing Evolution of the Hexachlorocyclohexane Catabolic Pathway from Comparative Genomics of Ten Sphingomonadaceae Strains.</title>
        <authorList>
            <person name="Pearce S.L."/>
            <person name="Oakeshott J.G."/>
            <person name="Pandey G."/>
        </authorList>
    </citation>
    <scope>NUCLEOTIDE SEQUENCE [LARGE SCALE GENOMIC DNA]</scope>
    <source>
        <strain evidence="7 8">LL01</strain>
    </source>
</reference>
<evidence type="ECO:0000256" key="3">
    <source>
        <dbReference type="ARBA" id="ARBA00022989"/>
    </source>
</evidence>
<organism evidence="7 8">
    <name type="scientific">Sphingobium cupriresistens LL01</name>
    <dbReference type="NCBI Taxonomy" id="1420583"/>
    <lineage>
        <taxon>Bacteria</taxon>
        <taxon>Pseudomonadati</taxon>
        <taxon>Pseudomonadota</taxon>
        <taxon>Alphaproteobacteria</taxon>
        <taxon>Sphingomonadales</taxon>
        <taxon>Sphingomonadaceae</taxon>
        <taxon>Sphingobium</taxon>
    </lineage>
</organism>
<comment type="caution">
    <text evidence="7">The sequence shown here is derived from an EMBL/GenBank/DDBJ whole genome shotgun (WGS) entry which is preliminary data.</text>
</comment>
<protein>
    <submittedName>
        <fullName evidence="7">Polysaccharide biosynthesis protein GtrA</fullName>
    </submittedName>
</protein>
<dbReference type="GO" id="GO:0016020">
    <property type="term" value="C:membrane"/>
    <property type="evidence" value="ECO:0007669"/>
    <property type="project" value="UniProtKB-SubCell"/>
</dbReference>
<feature type="domain" description="GtrA/DPMS transmembrane" evidence="6">
    <location>
        <begin position="16"/>
        <end position="129"/>
    </location>
</feature>
<evidence type="ECO:0000313" key="7">
    <source>
        <dbReference type="EMBL" id="KMS53988.1"/>
    </source>
</evidence>
<dbReference type="EMBL" id="JACT01000004">
    <property type="protein sequence ID" value="KMS53988.1"/>
    <property type="molecule type" value="Genomic_DNA"/>
</dbReference>
<feature type="transmembrane region" description="Helical" evidence="5">
    <location>
        <begin position="12"/>
        <end position="35"/>
    </location>
</feature>
<accession>A0A0J7XSH2</accession>
<feature type="transmembrane region" description="Helical" evidence="5">
    <location>
        <begin position="78"/>
        <end position="100"/>
    </location>
</feature>
<evidence type="ECO:0000256" key="2">
    <source>
        <dbReference type="ARBA" id="ARBA00022692"/>
    </source>
</evidence>
<keyword evidence="8" id="KW-1185">Reference proteome</keyword>
<name>A0A0J7XSH2_9SPHN</name>
<evidence type="ECO:0000256" key="1">
    <source>
        <dbReference type="ARBA" id="ARBA00004141"/>
    </source>
</evidence>
<dbReference type="Proteomes" id="UP000052232">
    <property type="component" value="Unassembled WGS sequence"/>
</dbReference>
<dbReference type="GO" id="GO:0000271">
    <property type="term" value="P:polysaccharide biosynthetic process"/>
    <property type="evidence" value="ECO:0007669"/>
    <property type="project" value="InterPro"/>
</dbReference>
<sequence>MAERIGALVARLMFARYLLASVAALASDFAAFLILDHGSAAPMIAALGGYLVGLVVHWVISIRFVFDLARGPTHGQRIGFVVSAAVGMGITMALVGALSALGLPPALAKLLSVPASFLTVYAIRKYGIFARA</sequence>
<evidence type="ECO:0000256" key="5">
    <source>
        <dbReference type="SAM" id="Phobius"/>
    </source>
</evidence>
<evidence type="ECO:0000259" key="6">
    <source>
        <dbReference type="Pfam" id="PF04138"/>
    </source>
</evidence>
<keyword evidence="4 5" id="KW-0472">Membrane</keyword>
<dbReference type="STRING" id="1420583.V473_17430"/>
<evidence type="ECO:0000256" key="4">
    <source>
        <dbReference type="ARBA" id="ARBA00023136"/>
    </source>
</evidence>
<dbReference type="PATRIC" id="fig|1420583.3.peg.3293"/>
<gene>
    <name evidence="7" type="ORF">V473_17430</name>
</gene>
<feature type="transmembrane region" description="Helical" evidence="5">
    <location>
        <begin position="41"/>
        <end position="66"/>
    </location>
</feature>
<dbReference type="AlphaFoldDB" id="A0A0J7XSH2"/>
<feature type="transmembrane region" description="Helical" evidence="5">
    <location>
        <begin position="106"/>
        <end position="123"/>
    </location>
</feature>
<evidence type="ECO:0000313" key="8">
    <source>
        <dbReference type="Proteomes" id="UP000052232"/>
    </source>
</evidence>
<dbReference type="InterPro" id="IPR007267">
    <property type="entry name" value="GtrA_DPMS_TM"/>
</dbReference>
<dbReference type="Pfam" id="PF04138">
    <property type="entry name" value="GtrA_DPMS_TM"/>
    <property type="match status" value="1"/>
</dbReference>